<comment type="subcellular location">
    <subcellularLocation>
        <location evidence="1">Membrane</location>
        <topology evidence="1">Multi-pass membrane protein</topology>
    </subcellularLocation>
</comment>
<keyword evidence="2" id="KW-0808">Transferase</keyword>
<keyword evidence="9" id="KW-0472">Membrane</keyword>
<keyword evidence="6" id="KW-0833">Ubl conjugation pathway</keyword>
<keyword evidence="4" id="KW-0479">Metal-binding</keyword>
<dbReference type="InterPro" id="IPR011016">
    <property type="entry name" value="Znf_RING-CH"/>
</dbReference>
<proteinExistence type="predicted"/>
<evidence type="ECO:0000256" key="1">
    <source>
        <dbReference type="ARBA" id="ARBA00004141"/>
    </source>
</evidence>
<keyword evidence="3" id="KW-0812">Transmembrane</keyword>
<dbReference type="Proteomes" id="UP000288716">
    <property type="component" value="Unassembled WGS sequence"/>
</dbReference>
<gene>
    <name evidence="11" type="ORF">B4U80_01297</name>
</gene>
<dbReference type="OrthoDB" id="6502671at2759"/>
<dbReference type="VEuPathDB" id="VectorBase:LDEU009361"/>
<dbReference type="SMART" id="SM00744">
    <property type="entry name" value="RINGv"/>
    <property type="match status" value="1"/>
</dbReference>
<evidence type="ECO:0000256" key="3">
    <source>
        <dbReference type="ARBA" id="ARBA00022692"/>
    </source>
</evidence>
<protein>
    <recommendedName>
        <fullName evidence="10">RING-CH-type domain-containing protein</fullName>
    </recommendedName>
</protein>
<dbReference type="GO" id="GO:0016020">
    <property type="term" value="C:membrane"/>
    <property type="evidence" value="ECO:0007669"/>
    <property type="project" value="UniProtKB-SubCell"/>
</dbReference>
<name>A0A443S578_9ACAR</name>
<organism evidence="11 12">
    <name type="scientific">Leptotrombidium deliense</name>
    <dbReference type="NCBI Taxonomy" id="299467"/>
    <lineage>
        <taxon>Eukaryota</taxon>
        <taxon>Metazoa</taxon>
        <taxon>Ecdysozoa</taxon>
        <taxon>Arthropoda</taxon>
        <taxon>Chelicerata</taxon>
        <taxon>Arachnida</taxon>
        <taxon>Acari</taxon>
        <taxon>Acariformes</taxon>
        <taxon>Trombidiformes</taxon>
        <taxon>Prostigmata</taxon>
        <taxon>Anystina</taxon>
        <taxon>Parasitengona</taxon>
        <taxon>Trombiculoidea</taxon>
        <taxon>Trombiculidae</taxon>
        <taxon>Leptotrombidium</taxon>
    </lineage>
</organism>
<reference evidence="11 12" key="1">
    <citation type="journal article" date="2018" name="Gigascience">
        <title>Genomes of trombidid mites reveal novel predicted allergens and laterally-transferred genes associated with secondary metabolism.</title>
        <authorList>
            <person name="Dong X."/>
            <person name="Chaisiri K."/>
            <person name="Xia D."/>
            <person name="Armstrong S.D."/>
            <person name="Fang Y."/>
            <person name="Donnelly M.J."/>
            <person name="Kadowaki T."/>
            <person name="McGarry J.W."/>
            <person name="Darby A.C."/>
            <person name="Makepeace B.L."/>
        </authorList>
    </citation>
    <scope>NUCLEOTIDE SEQUENCE [LARGE SCALE GENOMIC DNA]</scope>
    <source>
        <strain evidence="11">UoL-UT</strain>
    </source>
</reference>
<evidence type="ECO:0000313" key="12">
    <source>
        <dbReference type="Proteomes" id="UP000288716"/>
    </source>
</evidence>
<keyword evidence="8" id="KW-1133">Transmembrane helix</keyword>
<evidence type="ECO:0000256" key="9">
    <source>
        <dbReference type="ARBA" id="ARBA00023136"/>
    </source>
</evidence>
<comment type="caution">
    <text evidence="11">The sequence shown here is derived from an EMBL/GenBank/DDBJ whole genome shotgun (WGS) entry which is preliminary data.</text>
</comment>
<dbReference type="PROSITE" id="PS51292">
    <property type="entry name" value="ZF_RING_CH"/>
    <property type="match status" value="1"/>
</dbReference>
<keyword evidence="7" id="KW-0862">Zinc</keyword>
<dbReference type="InterPro" id="IPR013083">
    <property type="entry name" value="Znf_RING/FYVE/PHD"/>
</dbReference>
<evidence type="ECO:0000256" key="2">
    <source>
        <dbReference type="ARBA" id="ARBA00022679"/>
    </source>
</evidence>
<evidence type="ECO:0000256" key="7">
    <source>
        <dbReference type="ARBA" id="ARBA00022833"/>
    </source>
</evidence>
<evidence type="ECO:0000256" key="6">
    <source>
        <dbReference type="ARBA" id="ARBA00022786"/>
    </source>
</evidence>
<evidence type="ECO:0000256" key="8">
    <source>
        <dbReference type="ARBA" id="ARBA00022989"/>
    </source>
</evidence>
<keyword evidence="12" id="KW-1185">Reference proteome</keyword>
<dbReference type="PANTHER" id="PTHR46065">
    <property type="entry name" value="E3 UBIQUITIN-PROTEIN LIGASE MARCH 2/3 FAMILY MEMBER"/>
    <property type="match status" value="1"/>
</dbReference>
<sequence length="55" mass="6405">MRAENRCRICFTEENQEEMFVPCACKGSMKFAHKECLINWRNESETDITSVEMAG</sequence>
<dbReference type="GO" id="GO:0008270">
    <property type="term" value="F:zinc ion binding"/>
    <property type="evidence" value="ECO:0007669"/>
    <property type="project" value="UniProtKB-KW"/>
</dbReference>
<evidence type="ECO:0000256" key="5">
    <source>
        <dbReference type="ARBA" id="ARBA00022771"/>
    </source>
</evidence>
<dbReference type="PANTHER" id="PTHR46065:SF3">
    <property type="entry name" value="FI20425P1"/>
    <property type="match status" value="1"/>
</dbReference>
<feature type="domain" description="RING-CH-type" evidence="10">
    <location>
        <begin position="1"/>
        <end position="55"/>
    </location>
</feature>
<keyword evidence="5" id="KW-0863">Zinc-finger</keyword>
<evidence type="ECO:0000259" key="10">
    <source>
        <dbReference type="PROSITE" id="PS51292"/>
    </source>
</evidence>
<dbReference type="SUPFAM" id="SSF57850">
    <property type="entry name" value="RING/U-box"/>
    <property type="match status" value="1"/>
</dbReference>
<dbReference type="EMBL" id="NCKV01008168">
    <property type="protein sequence ID" value="RWS22679.1"/>
    <property type="molecule type" value="Genomic_DNA"/>
</dbReference>
<dbReference type="AlphaFoldDB" id="A0A443S578"/>
<accession>A0A443S578</accession>
<dbReference type="GO" id="GO:0016740">
    <property type="term" value="F:transferase activity"/>
    <property type="evidence" value="ECO:0007669"/>
    <property type="project" value="UniProtKB-KW"/>
</dbReference>
<evidence type="ECO:0000313" key="11">
    <source>
        <dbReference type="EMBL" id="RWS22679.1"/>
    </source>
</evidence>
<evidence type="ECO:0000256" key="4">
    <source>
        <dbReference type="ARBA" id="ARBA00022723"/>
    </source>
</evidence>
<dbReference type="Gene3D" id="3.30.40.10">
    <property type="entry name" value="Zinc/RING finger domain, C3HC4 (zinc finger)"/>
    <property type="match status" value="1"/>
</dbReference>
<dbReference type="Pfam" id="PF12906">
    <property type="entry name" value="RINGv"/>
    <property type="match status" value="1"/>
</dbReference>